<keyword evidence="4" id="KW-1185">Reference proteome</keyword>
<keyword evidence="1" id="KW-1133">Transmembrane helix</keyword>
<dbReference type="Proteomes" id="UP001629260">
    <property type="component" value="Unassembled WGS sequence"/>
</dbReference>
<organism evidence="3 4">
    <name type="scientific">Flavobacterium plantiphilum</name>
    <dbReference type="NCBI Taxonomy" id="3163297"/>
    <lineage>
        <taxon>Bacteria</taxon>
        <taxon>Pseudomonadati</taxon>
        <taxon>Bacteroidota</taxon>
        <taxon>Flavobacteriia</taxon>
        <taxon>Flavobacteriales</taxon>
        <taxon>Flavobacteriaceae</taxon>
        <taxon>Flavobacterium</taxon>
    </lineage>
</organism>
<feature type="transmembrane region" description="Helical" evidence="1">
    <location>
        <begin position="73"/>
        <end position="92"/>
    </location>
</feature>
<evidence type="ECO:0008006" key="5">
    <source>
        <dbReference type="Google" id="ProtNLM"/>
    </source>
</evidence>
<protein>
    <recommendedName>
        <fullName evidence="5">Cobalt/nickel transport protein</fullName>
    </recommendedName>
</protein>
<evidence type="ECO:0000313" key="4">
    <source>
        <dbReference type="Proteomes" id="UP001629260"/>
    </source>
</evidence>
<evidence type="ECO:0000313" key="3">
    <source>
        <dbReference type="EMBL" id="MFL9829857.1"/>
    </source>
</evidence>
<dbReference type="RefSeq" id="WP_408079926.1">
    <property type="nucleotide sequence ID" value="NZ_JBELQA010000002.1"/>
</dbReference>
<keyword evidence="1" id="KW-0812">Transmembrane</keyword>
<gene>
    <name evidence="3" type="ORF">ABS764_03245</name>
</gene>
<name>A0ABW8XQP3_9FLAO</name>
<keyword evidence="1" id="KW-0472">Membrane</keyword>
<accession>A0ABW8XQP3</accession>
<feature type="signal peptide" evidence="2">
    <location>
        <begin position="1"/>
        <end position="23"/>
    </location>
</feature>
<proteinExistence type="predicted"/>
<keyword evidence="2" id="KW-0732">Signal</keyword>
<comment type="caution">
    <text evidence="3">The sequence shown here is derived from an EMBL/GenBank/DDBJ whole genome shotgun (WGS) entry which is preliminary data.</text>
</comment>
<dbReference type="EMBL" id="JBELQA010000002">
    <property type="protein sequence ID" value="MFL9829857.1"/>
    <property type="molecule type" value="Genomic_DNA"/>
</dbReference>
<feature type="chain" id="PRO_5045223856" description="Cobalt/nickel transport protein" evidence="2">
    <location>
        <begin position="24"/>
        <end position="102"/>
    </location>
</feature>
<sequence>MIRILNKYSFLVACFFVSFVMMADIPPPNGLECCKDYEPEGTDPPSQQYLDCIEAETEEPGSYCNPIVSIDNSIYVLITGLGGGVLALLVVYRGIKRKKTPM</sequence>
<evidence type="ECO:0000256" key="2">
    <source>
        <dbReference type="SAM" id="SignalP"/>
    </source>
</evidence>
<reference evidence="3 4" key="1">
    <citation type="submission" date="2024-06" db="EMBL/GenBank/DDBJ databases">
        <authorList>
            <person name="Kaempfer P."/>
            <person name="Viver T."/>
        </authorList>
    </citation>
    <scope>NUCLEOTIDE SEQUENCE [LARGE SCALE GENOMIC DNA]</scope>
    <source>
        <strain evidence="3 4">ST-87</strain>
    </source>
</reference>
<evidence type="ECO:0000256" key="1">
    <source>
        <dbReference type="SAM" id="Phobius"/>
    </source>
</evidence>